<feature type="active site" evidence="6">
    <location>
        <position position="122"/>
    </location>
</feature>
<keyword evidence="3 6" id="KW-0378">Hydrolase</keyword>
<accession>A0A7R8H542</accession>
<evidence type="ECO:0000256" key="7">
    <source>
        <dbReference type="RuleBase" id="RU361183"/>
    </source>
</evidence>
<reference evidence="8" key="1">
    <citation type="submission" date="2021-02" db="EMBL/GenBank/DDBJ databases">
        <authorList>
            <person name="Bekaert M."/>
        </authorList>
    </citation>
    <scope>NUCLEOTIDE SEQUENCE</scope>
    <source>
        <strain evidence="8">IoA-00</strain>
    </source>
</reference>
<protein>
    <recommendedName>
        <fullName evidence="7">Metalloendopeptidase</fullName>
        <ecNumber evidence="7">3.4.24.-</ecNumber>
    </recommendedName>
</protein>
<dbReference type="PANTHER" id="PTHR10127">
    <property type="entry name" value="DISCOIDIN, CUB, EGF, LAMININ , AND ZINC METALLOPROTEASE DOMAIN CONTAINING"/>
    <property type="match status" value="1"/>
</dbReference>
<keyword evidence="5 6" id="KW-0482">Metalloprotease</keyword>
<evidence type="ECO:0000256" key="6">
    <source>
        <dbReference type="PROSITE-ProRule" id="PRU01211"/>
    </source>
</evidence>
<evidence type="ECO:0000256" key="4">
    <source>
        <dbReference type="ARBA" id="ARBA00022833"/>
    </source>
</evidence>
<dbReference type="PROSITE" id="PS51864">
    <property type="entry name" value="ASTACIN"/>
    <property type="match status" value="1"/>
</dbReference>
<comment type="cofactor">
    <cofactor evidence="6 7">
        <name>Zn(2+)</name>
        <dbReference type="ChEBI" id="CHEBI:29105"/>
    </cofactor>
    <text evidence="6 7">Binds 1 zinc ion per subunit.</text>
</comment>
<evidence type="ECO:0000256" key="3">
    <source>
        <dbReference type="ARBA" id="ARBA00022801"/>
    </source>
</evidence>
<keyword evidence="9" id="KW-1185">Reference proteome</keyword>
<dbReference type="Pfam" id="PF01400">
    <property type="entry name" value="Astacin"/>
    <property type="match status" value="2"/>
</dbReference>
<dbReference type="GO" id="GO:0008270">
    <property type="term" value="F:zinc ion binding"/>
    <property type="evidence" value="ECO:0007669"/>
    <property type="project" value="UniProtKB-UniRule"/>
</dbReference>
<name>A0A7R8H542_LEPSM</name>
<evidence type="ECO:0000256" key="5">
    <source>
        <dbReference type="ARBA" id="ARBA00023049"/>
    </source>
</evidence>
<sequence length="312" mass="36280">MIISLVLVLSLFLGSSSSSKLENPGCRIIRDKYDRQDLASRNYVSDERKHWPNKEAMKAIESMSCVKWIPRTNQRNYVYISPKQSGCFANLGYDVRRGKHTLNLQMPHGRSTCMVLGIAMHEMLHILGVGHEQCRPDRDSYVKVHWRNMENDKYNNYFKSIGPKTQTRMPVCDPKKRMDFDRCWSGYRTNTFGFAYDYQSLMHYGLNDFTQTGYPTMSTKKPVPSGIKIGQRIGMTRLDVSKLNAAYKCQDKTDPPHPPHRKTTRKVYTYGPTSPRCWDEYPEWCEGHNGLCYIGYFYMKENCALTCEFCDN</sequence>
<evidence type="ECO:0000313" key="9">
    <source>
        <dbReference type="Proteomes" id="UP000675881"/>
    </source>
</evidence>
<dbReference type="EMBL" id="HG994581">
    <property type="protein sequence ID" value="CAF2871563.1"/>
    <property type="molecule type" value="Genomic_DNA"/>
</dbReference>
<dbReference type="InterPro" id="IPR024079">
    <property type="entry name" value="MetalloPept_cat_dom_sf"/>
</dbReference>
<dbReference type="Gene3D" id="3.40.390.10">
    <property type="entry name" value="Collagenase (Catalytic Domain)"/>
    <property type="match status" value="1"/>
</dbReference>
<feature type="binding site" evidence="6">
    <location>
        <position position="121"/>
    </location>
    <ligand>
        <name>Zn(2+)</name>
        <dbReference type="ChEBI" id="CHEBI:29105"/>
        <note>catalytic</note>
    </ligand>
</feature>
<dbReference type="OrthoDB" id="291007at2759"/>
<feature type="binding site" evidence="6">
    <location>
        <position position="125"/>
    </location>
    <ligand>
        <name>Zn(2+)</name>
        <dbReference type="ChEBI" id="CHEBI:29105"/>
        <note>catalytic</note>
    </ligand>
</feature>
<keyword evidence="4 6" id="KW-0862">Zinc</keyword>
<dbReference type="InterPro" id="IPR006026">
    <property type="entry name" value="Peptidase_Metallo"/>
</dbReference>
<feature type="signal peptide" evidence="7">
    <location>
        <begin position="1"/>
        <end position="18"/>
    </location>
</feature>
<organism evidence="8 9">
    <name type="scientific">Lepeophtheirus salmonis</name>
    <name type="common">Salmon louse</name>
    <name type="synonym">Caligus salmonis</name>
    <dbReference type="NCBI Taxonomy" id="72036"/>
    <lineage>
        <taxon>Eukaryota</taxon>
        <taxon>Metazoa</taxon>
        <taxon>Ecdysozoa</taxon>
        <taxon>Arthropoda</taxon>
        <taxon>Crustacea</taxon>
        <taxon>Multicrustacea</taxon>
        <taxon>Hexanauplia</taxon>
        <taxon>Copepoda</taxon>
        <taxon>Siphonostomatoida</taxon>
        <taxon>Caligidae</taxon>
        <taxon>Lepeophtheirus</taxon>
    </lineage>
</organism>
<dbReference type="AlphaFoldDB" id="A0A7R8H542"/>
<dbReference type="GO" id="GO:0004222">
    <property type="term" value="F:metalloendopeptidase activity"/>
    <property type="evidence" value="ECO:0007669"/>
    <property type="project" value="UniProtKB-UniRule"/>
</dbReference>
<dbReference type="InterPro" id="IPR001506">
    <property type="entry name" value="Peptidase_M12A"/>
</dbReference>
<feature type="chain" id="PRO_5033204394" description="Metalloendopeptidase" evidence="7">
    <location>
        <begin position="19"/>
        <end position="312"/>
    </location>
</feature>
<dbReference type="InterPro" id="IPR034035">
    <property type="entry name" value="Astacin-like_dom"/>
</dbReference>
<dbReference type="Proteomes" id="UP000675881">
    <property type="component" value="Chromosome 2"/>
</dbReference>
<dbReference type="SUPFAM" id="SSF55486">
    <property type="entry name" value="Metalloproteases ('zincins'), catalytic domain"/>
    <property type="match status" value="1"/>
</dbReference>
<dbReference type="PANTHER" id="PTHR10127:SF780">
    <property type="entry name" value="METALLOENDOPEPTIDASE"/>
    <property type="match status" value="1"/>
</dbReference>
<dbReference type="EC" id="3.4.24.-" evidence="7"/>
<dbReference type="GO" id="GO:0006508">
    <property type="term" value="P:proteolysis"/>
    <property type="evidence" value="ECO:0007669"/>
    <property type="project" value="UniProtKB-KW"/>
</dbReference>
<dbReference type="PRINTS" id="PR00480">
    <property type="entry name" value="ASTACIN"/>
</dbReference>
<dbReference type="SMART" id="SM00235">
    <property type="entry name" value="ZnMc"/>
    <property type="match status" value="1"/>
</dbReference>
<feature type="binding site" evidence="6">
    <location>
        <position position="131"/>
    </location>
    <ligand>
        <name>Zn(2+)</name>
        <dbReference type="ChEBI" id="CHEBI:29105"/>
        <note>catalytic</note>
    </ligand>
</feature>
<evidence type="ECO:0000256" key="1">
    <source>
        <dbReference type="ARBA" id="ARBA00022670"/>
    </source>
</evidence>
<dbReference type="CDD" id="cd04280">
    <property type="entry name" value="ZnMc_astacin_like"/>
    <property type="match status" value="1"/>
</dbReference>
<keyword evidence="1 6" id="KW-0645">Protease</keyword>
<proteinExistence type="predicted"/>
<keyword evidence="2 6" id="KW-0479">Metal-binding</keyword>
<evidence type="ECO:0000313" key="8">
    <source>
        <dbReference type="EMBL" id="CAF2871563.1"/>
    </source>
</evidence>
<comment type="caution">
    <text evidence="6">Lacks conserved residue(s) required for the propagation of feature annotation.</text>
</comment>
<evidence type="ECO:0000256" key="2">
    <source>
        <dbReference type="ARBA" id="ARBA00022723"/>
    </source>
</evidence>
<gene>
    <name evidence="8" type="ORF">LSAA_6714</name>
</gene>
<keyword evidence="7" id="KW-0732">Signal</keyword>